<evidence type="ECO:0000259" key="3">
    <source>
        <dbReference type="Pfam" id="PF24883"/>
    </source>
</evidence>
<feature type="transmembrane region" description="Helical" evidence="2">
    <location>
        <begin position="1276"/>
        <end position="1294"/>
    </location>
</feature>
<proteinExistence type="predicted"/>
<feature type="transmembrane region" description="Helical" evidence="2">
    <location>
        <begin position="1391"/>
        <end position="1408"/>
    </location>
</feature>
<dbReference type="EMBL" id="CAJPDS010000014">
    <property type="protein sequence ID" value="CAF9914558.1"/>
    <property type="molecule type" value="Genomic_DNA"/>
</dbReference>
<dbReference type="InterPro" id="IPR027417">
    <property type="entry name" value="P-loop_NTPase"/>
</dbReference>
<dbReference type="OrthoDB" id="7464126at2759"/>
<comment type="caution">
    <text evidence="4">The sequence shown here is derived from an EMBL/GenBank/DDBJ whole genome shotgun (WGS) entry which is preliminary data.</text>
</comment>
<keyword evidence="2" id="KW-0812">Transmembrane</keyword>
<feature type="transmembrane region" description="Helical" evidence="2">
    <location>
        <begin position="1322"/>
        <end position="1342"/>
    </location>
</feature>
<dbReference type="PANTHER" id="PTHR48182:SF3">
    <property type="entry name" value="DUF676 DOMAIN-CONTAINING PROTEIN"/>
    <property type="match status" value="1"/>
</dbReference>
<gene>
    <name evidence="4" type="ORF">HETSPECPRED_002013</name>
</gene>
<dbReference type="PANTHER" id="PTHR48182">
    <property type="entry name" value="PROTEIN SERAC1"/>
    <property type="match status" value="1"/>
</dbReference>
<organism evidence="4 5">
    <name type="scientific">Heterodermia speciosa</name>
    <dbReference type="NCBI Taxonomy" id="116794"/>
    <lineage>
        <taxon>Eukaryota</taxon>
        <taxon>Fungi</taxon>
        <taxon>Dikarya</taxon>
        <taxon>Ascomycota</taxon>
        <taxon>Pezizomycotina</taxon>
        <taxon>Lecanoromycetes</taxon>
        <taxon>OSLEUM clade</taxon>
        <taxon>Lecanoromycetidae</taxon>
        <taxon>Caliciales</taxon>
        <taxon>Physciaceae</taxon>
        <taxon>Heterodermia</taxon>
    </lineage>
</organism>
<reference evidence="4" key="1">
    <citation type="submission" date="2021-03" db="EMBL/GenBank/DDBJ databases">
        <authorList>
            <person name="Tagirdzhanova G."/>
        </authorList>
    </citation>
    <scope>NUCLEOTIDE SEQUENCE</scope>
</reference>
<evidence type="ECO:0000256" key="1">
    <source>
        <dbReference type="ARBA" id="ARBA00022737"/>
    </source>
</evidence>
<dbReference type="Pfam" id="PF24883">
    <property type="entry name" value="NPHP3_N"/>
    <property type="match status" value="1"/>
</dbReference>
<dbReference type="InterPro" id="IPR052374">
    <property type="entry name" value="SERAC1"/>
</dbReference>
<dbReference type="Gene3D" id="3.40.50.1820">
    <property type="entry name" value="alpha/beta hydrolase"/>
    <property type="match status" value="1"/>
</dbReference>
<keyword evidence="2" id="KW-1133">Transmembrane helix</keyword>
<feature type="domain" description="Nephrocystin 3-like N-terminal" evidence="3">
    <location>
        <begin position="342"/>
        <end position="521"/>
    </location>
</feature>
<dbReference type="Gene3D" id="3.40.50.300">
    <property type="entry name" value="P-loop containing nucleotide triphosphate hydrolases"/>
    <property type="match status" value="1"/>
</dbReference>
<keyword evidence="2" id="KW-0472">Membrane</keyword>
<sequence length="1521" mass="171010">MVGREALKEEFVPASPSGVPHNSDSAFNYIDLVAVQGLASNYETTWTAYDEDERPCMWLRDLLPLDLPATRIQTFRYDSRWYDDPDYVSLRECGKRLLYALIADRTHRSQRRMCPTRRKRPLILVGHSFGGLVINQCLVIASQVKPDDGDFCHEDCHDLLKAVAGITYLGVPHRGSNFAKWGLRKSWLGGLRGIRSYPANLKALAIESTTVEELREDFTKLARSSPLSGVELFCFYETKGIQLGIVVEKKSARLDIAPSDGLAANHFEMNKFLPGDNYSRLLKRLQAFCESGPSIVKRRYEWETYASPQACPEYQGIETFLAAKADLQSQALDQFISRRDPDTCKWTGQHKVLRPWSNFSDPANLAWIRGIPGSGKSVLAAAIVEDCEIEEDNETECWHNMSNELCAISHRHHSVASIAYYFAGFSKETFLCPAVLSLLVHQCLLAHSDHHILLRKIGDIILRNQTKLRRRVSVLADMLEEIARHTDGIRIVIDGFNELKDWPELIEVLSKFQSNKAIRVLFIGHPNDQPIGSSLEMLRKDEMAFDIGQYTKEDIKLFVRKKVSHYLQKWPNQEAFGGEIEQVLLGNSQGMYQRALVDFPTGLQAMYVKVFEKLLDRPQIMLSRVRAALVFLSVSHSAVTLQDLLEVVQNRVEPADIPEGSYVEEDEAREAAVKSLRESLGSLVVVYPVSSRFVASASLGQETVQRDNLLVELCHSSLRQLILREVEPPPGSRDEELIKSFTSTAGLAHKDAAIVCLRVATRSFQPLVCCSYYSIKAHEPALVHYAYQYWFSHLVASDDADVDDMLAHAQEFRKRLIQDSAALIGSISLVVRSDVVDLGPDSGGISKTAGVVALESSLLQAASKLKSLSEGQFAPAYHSSHRLDDGGASRLSLGRRCKANYRQWKRQNHLSSIAIEISKINLVPTTGGLEYDEYVDCSLEAVQSLQMLALEISMNPIRWQLLRPRQYFSPVVPFLLAAHSLESLMLWPANKYLQMSGIAPWNVSKDSRLYERLSCAVADMLEEPSEKEMCRRLKEAEKVYTLRGSSAITVAAYVSLNQGSGLARSLKAPLLNYWLNTRVHVRSRLTRGSALLGNPVLPLHRASGGSGYDYDGPRIMDAVLAFPLTLALFLAAVLRQICQPVNRWAWLGLQMNYNRLRLAYFNYSSIPSILWNGYRPYIVPGFILYLLRCRYWPTLGQHWRPNAYRQIELSIVAPLDWIAEQSDWTWWEWIQYQVMYWATMGMAFVHLLVPRTWPVLRNSTPVLMALQQFLIIERTACQLVNAILTLTVPILLLIQPETTLSTSGPISTFHETVWRPLTGSSLTMFLVASSQMAIPVTILYYNQNAGLLSQLIEPYITSVIVPISLIFSVLVLEFVTGLLVRPTVHKDPGEAFLLSLVGAAAIFLIVHLETRVADDPWGLDITWRGYKQAAKMAQQITGRKILSLDAEIDRHPVTYQETSHLDALGGSEATSALRVGPSFTEEEDVTNSGNSNIALSGKLPQWLRQGQFNAGLVDQHKDKDV</sequence>
<accession>A0A8H3IDK5</accession>
<name>A0A8H3IDK5_9LECA</name>
<dbReference type="SUPFAM" id="SSF53474">
    <property type="entry name" value="alpha/beta-Hydrolases"/>
    <property type="match status" value="1"/>
</dbReference>
<evidence type="ECO:0000313" key="4">
    <source>
        <dbReference type="EMBL" id="CAF9914558.1"/>
    </source>
</evidence>
<dbReference type="InterPro" id="IPR056884">
    <property type="entry name" value="NPHP3-like_N"/>
</dbReference>
<dbReference type="Proteomes" id="UP000664521">
    <property type="component" value="Unassembled WGS sequence"/>
</dbReference>
<keyword evidence="5" id="KW-1185">Reference proteome</keyword>
<feature type="transmembrane region" description="Helical" evidence="2">
    <location>
        <begin position="1354"/>
        <end position="1379"/>
    </location>
</feature>
<dbReference type="InterPro" id="IPR029058">
    <property type="entry name" value="AB_hydrolase_fold"/>
</dbReference>
<protein>
    <recommendedName>
        <fullName evidence="3">Nephrocystin 3-like N-terminal domain-containing protein</fullName>
    </recommendedName>
</protein>
<dbReference type="SUPFAM" id="SSF52540">
    <property type="entry name" value="P-loop containing nucleoside triphosphate hydrolases"/>
    <property type="match status" value="1"/>
</dbReference>
<evidence type="ECO:0000256" key="2">
    <source>
        <dbReference type="SAM" id="Phobius"/>
    </source>
</evidence>
<evidence type="ECO:0000313" key="5">
    <source>
        <dbReference type="Proteomes" id="UP000664521"/>
    </source>
</evidence>
<feature type="transmembrane region" description="Helical" evidence="2">
    <location>
        <begin position="1118"/>
        <end position="1137"/>
    </location>
</feature>
<keyword evidence="1" id="KW-0677">Repeat</keyword>